<dbReference type="Pfam" id="PF13524">
    <property type="entry name" value="Glyco_trans_1_2"/>
    <property type="match status" value="1"/>
</dbReference>
<name>X1QXC4_9ZZZZ</name>
<dbReference type="InterPro" id="IPR055259">
    <property type="entry name" value="YkvP/CgeB_Glyco_trans-like"/>
</dbReference>
<proteinExistence type="predicted"/>
<gene>
    <name evidence="2" type="ORF">S06H3_53253</name>
</gene>
<dbReference type="EMBL" id="BARV01033942">
    <property type="protein sequence ID" value="GAI55510.1"/>
    <property type="molecule type" value="Genomic_DNA"/>
</dbReference>
<feature type="domain" description="Spore protein YkvP/CgeB glycosyl transferase-like" evidence="1">
    <location>
        <begin position="19"/>
        <end position="72"/>
    </location>
</feature>
<evidence type="ECO:0000259" key="1">
    <source>
        <dbReference type="Pfam" id="PF13524"/>
    </source>
</evidence>
<organism evidence="2">
    <name type="scientific">marine sediment metagenome</name>
    <dbReference type="NCBI Taxonomy" id="412755"/>
    <lineage>
        <taxon>unclassified sequences</taxon>
        <taxon>metagenomes</taxon>
        <taxon>ecological metagenomes</taxon>
    </lineage>
</organism>
<evidence type="ECO:0000313" key="2">
    <source>
        <dbReference type="EMBL" id="GAI55510.1"/>
    </source>
</evidence>
<reference evidence="2" key="1">
    <citation type="journal article" date="2014" name="Front. Microbiol.">
        <title>High frequency of phylogenetically diverse reductive dehalogenase-homologous genes in deep subseafloor sedimentary metagenomes.</title>
        <authorList>
            <person name="Kawai M."/>
            <person name="Futagami T."/>
            <person name="Toyoda A."/>
            <person name="Takaki Y."/>
            <person name="Nishi S."/>
            <person name="Hori S."/>
            <person name="Arai W."/>
            <person name="Tsubouchi T."/>
            <person name="Morono Y."/>
            <person name="Uchiyama I."/>
            <person name="Ito T."/>
            <person name="Fujiyama A."/>
            <person name="Inagaki F."/>
            <person name="Takami H."/>
        </authorList>
    </citation>
    <scope>NUCLEOTIDE SEQUENCE</scope>
    <source>
        <strain evidence="2">Expedition CK06-06</strain>
    </source>
</reference>
<dbReference type="AlphaFoldDB" id="X1QXC4"/>
<sequence>SKINLNLSNSVSYDIRYIFSSIKSLREFMRSKKRIEQIKARNFEIPALGGFQLTNYCLSLEDYFEIGKEIVMS</sequence>
<comment type="caution">
    <text evidence="2">The sequence shown here is derived from an EMBL/GenBank/DDBJ whole genome shotgun (WGS) entry which is preliminary data.</text>
</comment>
<protein>
    <recommendedName>
        <fullName evidence="1">Spore protein YkvP/CgeB glycosyl transferase-like domain-containing protein</fullName>
    </recommendedName>
</protein>
<feature type="non-terminal residue" evidence="2">
    <location>
        <position position="1"/>
    </location>
</feature>
<accession>X1QXC4</accession>